<feature type="coiled-coil region" evidence="1">
    <location>
        <begin position="162"/>
        <end position="216"/>
    </location>
</feature>
<proteinExistence type="predicted"/>
<reference evidence="2" key="1">
    <citation type="submission" date="2021-02" db="EMBL/GenBank/DDBJ databases">
        <title>First Annotated Genome of the Yellow-green Alga Tribonema minus.</title>
        <authorList>
            <person name="Mahan K.M."/>
        </authorList>
    </citation>
    <scope>NUCLEOTIDE SEQUENCE</scope>
    <source>
        <strain evidence="2">UTEX B ZZ1240</strain>
    </source>
</reference>
<keyword evidence="1" id="KW-0175">Coiled coil</keyword>
<dbReference type="EMBL" id="JAFCMP010000546">
    <property type="protein sequence ID" value="KAG5175765.1"/>
    <property type="molecule type" value="Genomic_DNA"/>
</dbReference>
<comment type="caution">
    <text evidence="2">The sequence shown here is derived from an EMBL/GenBank/DDBJ whole genome shotgun (WGS) entry which is preliminary data.</text>
</comment>
<dbReference type="PANTHER" id="PTHR47026:SF2">
    <property type="entry name" value="FLAGELLAR ASSOCIATED PROTEIN"/>
    <property type="match status" value="1"/>
</dbReference>
<evidence type="ECO:0000313" key="3">
    <source>
        <dbReference type="Proteomes" id="UP000664859"/>
    </source>
</evidence>
<organism evidence="2 3">
    <name type="scientific">Tribonema minus</name>
    <dbReference type="NCBI Taxonomy" id="303371"/>
    <lineage>
        <taxon>Eukaryota</taxon>
        <taxon>Sar</taxon>
        <taxon>Stramenopiles</taxon>
        <taxon>Ochrophyta</taxon>
        <taxon>PX clade</taxon>
        <taxon>Xanthophyceae</taxon>
        <taxon>Tribonematales</taxon>
        <taxon>Tribonemataceae</taxon>
        <taxon>Tribonema</taxon>
    </lineage>
</organism>
<dbReference type="AlphaFoldDB" id="A0A836C7C9"/>
<dbReference type="PANTHER" id="PTHR47026">
    <property type="entry name" value="PIGMENTOSA GTPASE REGULATOR-LIKE PROTEIN, PUTATIVE-RELATED"/>
    <property type="match status" value="1"/>
</dbReference>
<keyword evidence="3" id="KW-1185">Reference proteome</keyword>
<protein>
    <submittedName>
        <fullName evidence="2">Uncharacterized protein</fullName>
    </submittedName>
</protein>
<evidence type="ECO:0000256" key="1">
    <source>
        <dbReference type="SAM" id="Coils"/>
    </source>
</evidence>
<accession>A0A836C7C9</accession>
<evidence type="ECO:0000313" key="2">
    <source>
        <dbReference type="EMBL" id="KAG5175765.1"/>
    </source>
</evidence>
<dbReference type="Proteomes" id="UP000664859">
    <property type="component" value="Unassembled WGS sequence"/>
</dbReference>
<name>A0A836C7C9_9STRA</name>
<sequence length="413" mass="47128">MLQVAETMVADGRIGFDDFVALLEQHTDVARYRRRLKCEHEGNYLEAGRAFKQLDVLRKQEIQRQQKAMRARQLGERQDVQEAHDMQFQDFTAAWDKYLEEYDRMAQMYIQQMTERHAVGLLELQQRLQKEAQERLPKWSKELLDWRRRQHLLARQHNYAEAQKVKKIADQLEESEREAMHESHALYVGRKEAGFRAQQQAELQALLMRIDARRREHLKQRALDSKRLLQRNRNVQAVLEAKQSSEGQRLTAEIRKTVLEGTSVTAVAAAAAAAAPAHGAAATDRKGRRLKKVCQLDVNAEAEGMFEALLRIMASEVAFEVHRALHTGEMSLEDLYAEKRSGDALGLGLGEQRAGLDVFGRAPPREPSGGVTCPTCGRQVPAACPRVHNPDPCFAREYTYMRPAGSRHIWTSA</sequence>
<dbReference type="OrthoDB" id="8062037at2759"/>
<gene>
    <name evidence="2" type="ORF">JKP88DRAFT_250024</name>
</gene>